<feature type="region of interest" description="Disordered" evidence="1">
    <location>
        <begin position="225"/>
        <end position="264"/>
    </location>
</feature>
<organism evidence="2 3">
    <name type="scientific">Dictyocaulus viviparus</name>
    <name type="common">Bovine lungworm</name>
    <dbReference type="NCBI Taxonomy" id="29172"/>
    <lineage>
        <taxon>Eukaryota</taxon>
        <taxon>Metazoa</taxon>
        <taxon>Ecdysozoa</taxon>
        <taxon>Nematoda</taxon>
        <taxon>Chromadorea</taxon>
        <taxon>Rhabditida</taxon>
        <taxon>Rhabditina</taxon>
        <taxon>Rhabditomorpha</taxon>
        <taxon>Strongyloidea</taxon>
        <taxon>Metastrongylidae</taxon>
        <taxon>Dictyocaulus</taxon>
    </lineage>
</organism>
<feature type="compositionally biased region" description="Polar residues" evidence="1">
    <location>
        <begin position="78"/>
        <end position="87"/>
    </location>
</feature>
<feature type="region of interest" description="Disordered" evidence="1">
    <location>
        <begin position="1"/>
        <end position="112"/>
    </location>
</feature>
<evidence type="ECO:0000313" key="2">
    <source>
        <dbReference type="EMBL" id="KJH43558.1"/>
    </source>
</evidence>
<name>A0A0D8XG28_DICVI</name>
<gene>
    <name evidence="2" type="ORF">DICVIV_10424</name>
</gene>
<accession>A0A0D8XG28</accession>
<proteinExistence type="predicted"/>
<feature type="compositionally biased region" description="Polar residues" evidence="1">
    <location>
        <begin position="1"/>
        <end position="11"/>
    </location>
</feature>
<evidence type="ECO:0000313" key="3">
    <source>
        <dbReference type="Proteomes" id="UP000053766"/>
    </source>
</evidence>
<reference evidence="3" key="2">
    <citation type="journal article" date="2016" name="Sci. Rep.">
        <title>Dictyocaulus viviparus genome, variome and transcriptome elucidate lungworm biology and support future intervention.</title>
        <authorList>
            <person name="McNulty S.N."/>
            <person name="Strube C."/>
            <person name="Rosa B.A."/>
            <person name="Martin J.C."/>
            <person name="Tyagi R."/>
            <person name="Choi Y.J."/>
            <person name="Wang Q."/>
            <person name="Hallsworth Pepin K."/>
            <person name="Zhang X."/>
            <person name="Ozersky P."/>
            <person name="Wilson R.K."/>
            <person name="Sternberg P.W."/>
            <person name="Gasser R.B."/>
            <person name="Mitreva M."/>
        </authorList>
    </citation>
    <scope>NUCLEOTIDE SEQUENCE [LARGE SCALE GENOMIC DNA]</scope>
    <source>
        <strain evidence="3">HannoverDv2000</strain>
    </source>
</reference>
<feature type="compositionally biased region" description="Basic and acidic residues" evidence="1">
    <location>
        <begin position="225"/>
        <end position="254"/>
    </location>
</feature>
<feature type="compositionally biased region" description="Basic and acidic residues" evidence="1">
    <location>
        <begin position="48"/>
        <end position="57"/>
    </location>
</feature>
<keyword evidence="3" id="KW-1185">Reference proteome</keyword>
<dbReference type="AlphaFoldDB" id="A0A0D8XG28"/>
<sequence length="381" mass="41758">MVYITRSSSKSGNHELSKNSELPADVSTSVEQKQDELYGMNITGDASNEIHETKSESSTEVDPLATIPKRKVSKGKTMLSSKSTSGESMPIPSKASTPSRKRQCSNLIQKSPSRITRSMTRAGIATLEDIVEPKTIHEVPCETLLESRSEGKSSATIDVLNPSQKSHEEFDSSLVTSVEDSCCLKGNIASMNVNVSALSNSHIEEKTSKEMSDFLLPASTVSIASEEKSPCQEDNRLDDEPVVEDTEKSMDKYEGGSITHSTNDNIESSEIPALIPNSMLGDKCVDVSSKDFLVDKELDIMESHNLSADVSRKETRNQPDQYITDHSGYENDPDLSACKESSNSVSCKKTEDSENIHIVNDSGSIQQVLFFVEFVYSIFIC</sequence>
<evidence type="ECO:0000256" key="1">
    <source>
        <dbReference type="SAM" id="MobiDB-lite"/>
    </source>
</evidence>
<protein>
    <submittedName>
        <fullName evidence="2">Uncharacterized protein</fullName>
    </submittedName>
</protein>
<reference evidence="2 3" key="1">
    <citation type="submission" date="2013-11" db="EMBL/GenBank/DDBJ databases">
        <title>Draft genome of the bovine lungworm Dictyocaulus viviparus.</title>
        <authorList>
            <person name="Mitreva M."/>
        </authorList>
    </citation>
    <scope>NUCLEOTIDE SEQUENCE [LARGE SCALE GENOMIC DNA]</scope>
    <source>
        <strain evidence="2 3">HannoverDv2000</strain>
    </source>
</reference>
<dbReference type="EMBL" id="KN716548">
    <property type="protein sequence ID" value="KJH43558.1"/>
    <property type="molecule type" value="Genomic_DNA"/>
</dbReference>
<feature type="compositionally biased region" description="Polar residues" evidence="1">
    <location>
        <begin position="94"/>
        <end position="112"/>
    </location>
</feature>
<feature type="region of interest" description="Disordered" evidence="1">
    <location>
        <begin position="309"/>
        <end position="334"/>
    </location>
</feature>
<dbReference type="Proteomes" id="UP000053766">
    <property type="component" value="Unassembled WGS sequence"/>
</dbReference>